<dbReference type="GO" id="GO:0043386">
    <property type="term" value="P:mycotoxin biosynthetic process"/>
    <property type="evidence" value="ECO:0007669"/>
    <property type="project" value="UniProtKB-ARBA"/>
</dbReference>
<dbReference type="GeneID" id="81429014"/>
<dbReference type="Gene3D" id="1.10.600.10">
    <property type="entry name" value="Farnesyl Diphosphate Synthase"/>
    <property type="match status" value="1"/>
</dbReference>
<dbReference type="GO" id="GO:0046872">
    <property type="term" value="F:metal ion binding"/>
    <property type="evidence" value="ECO:0007669"/>
    <property type="project" value="UniProtKB-KW"/>
</dbReference>
<dbReference type="AlphaFoldDB" id="A0A9W9I027"/>
<dbReference type="InterPro" id="IPR008949">
    <property type="entry name" value="Isoprenoid_synthase_dom_sf"/>
</dbReference>
<dbReference type="RefSeq" id="XP_056542267.1">
    <property type="nucleotide sequence ID" value="XM_056689838.1"/>
</dbReference>
<accession>A0A9W9I027</accession>
<organism evidence="9 10">
    <name type="scientific">Penicillium canariense</name>
    <dbReference type="NCBI Taxonomy" id="189055"/>
    <lineage>
        <taxon>Eukaryota</taxon>
        <taxon>Fungi</taxon>
        <taxon>Dikarya</taxon>
        <taxon>Ascomycota</taxon>
        <taxon>Pezizomycotina</taxon>
        <taxon>Eurotiomycetes</taxon>
        <taxon>Eurotiomycetidae</taxon>
        <taxon>Eurotiales</taxon>
        <taxon>Aspergillaceae</taxon>
        <taxon>Penicillium</taxon>
    </lineage>
</organism>
<reference evidence="9" key="2">
    <citation type="journal article" date="2023" name="IMA Fungus">
        <title>Comparative genomic study of the Penicillium genus elucidates a diverse pangenome and 15 lateral gene transfer events.</title>
        <authorList>
            <person name="Petersen C."/>
            <person name="Sorensen T."/>
            <person name="Nielsen M.R."/>
            <person name="Sondergaard T.E."/>
            <person name="Sorensen J.L."/>
            <person name="Fitzpatrick D.A."/>
            <person name="Frisvad J.C."/>
            <person name="Nielsen K.L."/>
        </authorList>
    </citation>
    <scope>NUCLEOTIDE SEQUENCE</scope>
    <source>
        <strain evidence="9">IBT 26290</strain>
    </source>
</reference>
<comment type="pathway">
    <text evidence="1">Secondary metabolite biosynthesis; terpenoid biosynthesis.</text>
</comment>
<name>A0A9W9I027_9EURO</name>
<dbReference type="OrthoDB" id="4367641at2759"/>
<dbReference type="Pfam" id="PF00348">
    <property type="entry name" value="polyprenyl_synt"/>
    <property type="match status" value="1"/>
</dbReference>
<keyword evidence="3" id="KW-0479">Metal-binding</keyword>
<evidence type="ECO:0000256" key="2">
    <source>
        <dbReference type="ARBA" id="ARBA00022679"/>
    </source>
</evidence>
<evidence type="ECO:0000256" key="1">
    <source>
        <dbReference type="ARBA" id="ARBA00004721"/>
    </source>
</evidence>
<evidence type="ECO:0000256" key="4">
    <source>
        <dbReference type="ARBA" id="ARBA00022842"/>
    </source>
</evidence>
<evidence type="ECO:0000256" key="7">
    <source>
        <dbReference type="ARBA" id="ARBA00038363"/>
    </source>
</evidence>
<keyword evidence="10" id="KW-1185">Reference proteome</keyword>
<dbReference type="PANTHER" id="PTHR12001:SF72">
    <property type="entry name" value="THIJ_PFPI FAMILY PROTEIN (AFU_ORTHOLOGUE AFUA_3G01210)-RELATED"/>
    <property type="match status" value="1"/>
</dbReference>
<dbReference type="SUPFAM" id="SSF48576">
    <property type="entry name" value="Terpenoid synthases"/>
    <property type="match status" value="1"/>
</dbReference>
<dbReference type="GO" id="GO:0008299">
    <property type="term" value="P:isoprenoid biosynthetic process"/>
    <property type="evidence" value="ECO:0007669"/>
    <property type="project" value="InterPro"/>
</dbReference>
<dbReference type="InterPro" id="IPR033749">
    <property type="entry name" value="Polyprenyl_synt_CS"/>
</dbReference>
<dbReference type="GO" id="GO:0046165">
    <property type="term" value="P:alcohol biosynthetic process"/>
    <property type="evidence" value="ECO:0007669"/>
    <property type="project" value="UniProtKB-ARBA"/>
</dbReference>
<keyword evidence="5" id="KW-0456">Lyase</keyword>
<dbReference type="InterPro" id="IPR000092">
    <property type="entry name" value="Polyprenyl_synt"/>
</dbReference>
<dbReference type="PROSITE" id="PS00444">
    <property type="entry name" value="POLYPRENYL_SYNTHASE_2"/>
    <property type="match status" value="1"/>
</dbReference>
<keyword evidence="4" id="KW-0460">Magnesium</keyword>
<evidence type="ECO:0000256" key="5">
    <source>
        <dbReference type="ARBA" id="ARBA00023239"/>
    </source>
</evidence>
<proteinExistence type="inferred from homology"/>
<comment type="similarity">
    <text evidence="7">In the C-terminal section; belongs to the FPP/GGPP synthase family.</text>
</comment>
<keyword evidence="2" id="KW-0808">Transferase</keyword>
<dbReference type="GO" id="GO:0004659">
    <property type="term" value="F:prenyltransferase activity"/>
    <property type="evidence" value="ECO:0007669"/>
    <property type="project" value="InterPro"/>
</dbReference>
<evidence type="ECO:0000256" key="3">
    <source>
        <dbReference type="ARBA" id="ARBA00022723"/>
    </source>
</evidence>
<comment type="caution">
    <text evidence="9">The sequence shown here is derived from an EMBL/GenBank/DDBJ whole genome shotgun (WGS) entry which is preliminary data.</text>
</comment>
<sequence>MVIGWMISKIPLRRDNPATHTVFGPALTINFANYMLIDVIDEARNLDDPQCMTILVDELRNLFIGQSFGLHWTRQGECPSEEEYLGMVTQKRGGVFVLHISLEFLAMRLKILLRAISADFMSLIGRYFQIRDDYMNLMDTKVGTSASFAETPMCFDID</sequence>
<evidence type="ECO:0000256" key="6">
    <source>
        <dbReference type="ARBA" id="ARBA00023268"/>
    </source>
</evidence>
<protein>
    <submittedName>
        <fullName evidence="9">Uncharacterized protein</fullName>
    </submittedName>
</protein>
<gene>
    <name evidence="9" type="ORF">N7482_007714</name>
</gene>
<dbReference type="PANTHER" id="PTHR12001">
    <property type="entry name" value="GERANYLGERANYL PYROPHOSPHATE SYNTHASE"/>
    <property type="match status" value="1"/>
</dbReference>
<dbReference type="Proteomes" id="UP001149163">
    <property type="component" value="Unassembled WGS sequence"/>
</dbReference>
<evidence type="ECO:0000313" key="9">
    <source>
        <dbReference type="EMBL" id="KAJ5160710.1"/>
    </source>
</evidence>
<dbReference type="EMBL" id="JAPQKN010000004">
    <property type="protein sequence ID" value="KAJ5160710.1"/>
    <property type="molecule type" value="Genomic_DNA"/>
</dbReference>
<comment type="similarity">
    <text evidence="8">In the N-terminal section; belongs to the terpene synthase family.</text>
</comment>
<dbReference type="GO" id="GO:0016829">
    <property type="term" value="F:lyase activity"/>
    <property type="evidence" value="ECO:0007669"/>
    <property type="project" value="UniProtKB-KW"/>
</dbReference>
<keyword evidence="6" id="KW-0511">Multifunctional enzyme</keyword>
<evidence type="ECO:0000256" key="8">
    <source>
        <dbReference type="ARBA" id="ARBA00038372"/>
    </source>
</evidence>
<reference evidence="9" key="1">
    <citation type="submission" date="2022-11" db="EMBL/GenBank/DDBJ databases">
        <authorList>
            <person name="Petersen C."/>
        </authorList>
    </citation>
    <scope>NUCLEOTIDE SEQUENCE</scope>
    <source>
        <strain evidence="9">IBT 26290</strain>
    </source>
</reference>
<evidence type="ECO:0000313" key="10">
    <source>
        <dbReference type="Proteomes" id="UP001149163"/>
    </source>
</evidence>